<organism evidence="3 4">
    <name type="scientific">Oceaniovalibus guishaninsula JLT2003</name>
    <dbReference type="NCBI Taxonomy" id="1231392"/>
    <lineage>
        <taxon>Bacteria</taxon>
        <taxon>Pseudomonadati</taxon>
        <taxon>Pseudomonadota</taxon>
        <taxon>Alphaproteobacteria</taxon>
        <taxon>Rhodobacterales</taxon>
        <taxon>Roseobacteraceae</taxon>
        <taxon>Oceaniovalibus</taxon>
    </lineage>
</organism>
<dbReference type="InterPro" id="IPR036465">
    <property type="entry name" value="vWFA_dom_sf"/>
</dbReference>
<dbReference type="Proteomes" id="UP000006765">
    <property type="component" value="Unassembled WGS sequence"/>
</dbReference>
<dbReference type="Gene3D" id="3.40.50.410">
    <property type="entry name" value="von Willebrand factor, type A domain"/>
    <property type="match status" value="1"/>
</dbReference>
<dbReference type="AlphaFoldDB" id="K2HRN9"/>
<reference evidence="3 4" key="1">
    <citation type="journal article" date="2012" name="J. Bacteriol.">
        <title>Draft Genome Sequence of Oceaniovalibus guishaninsula JLT2003T.</title>
        <authorList>
            <person name="Tang K."/>
            <person name="Liu K."/>
            <person name="Jiao N."/>
        </authorList>
    </citation>
    <scope>NUCLEOTIDE SEQUENCE [LARGE SCALE GENOMIC DNA]</scope>
    <source>
        <strain evidence="3 4">JLT2003</strain>
    </source>
</reference>
<dbReference type="PATRIC" id="fig|1231392.3.peg.512"/>
<evidence type="ECO:0000256" key="1">
    <source>
        <dbReference type="SAM" id="Phobius"/>
    </source>
</evidence>
<dbReference type="OrthoDB" id="7522752at2"/>
<sequence>MGQAWRLLTAALGRFGRSTDGGFTIFSLYMFVLMLIVGGLGVDFMRVERDRVRLQAALDRAVLAAAAIDQKRDPETVLRDYMAKAGMEQHLTEVKVASALGARQVSATAKLMERTFFLGLVGLDTLPVVATTTAEEAVDYLEVALVLDVSGSMRGSRINDLQNAARKFVELVMPENQVDPADGLTAISIVPYATTVNVGRDLLSRFTVNRFHGYSNCVFFKPEVFAKLALPPSDAIDQLEHVALSGSDLEPHPSGGGLYRIATPTCPRAAPTGGTEKNAILPWATARAPLLAAINGLTADGRTGIDIGFRWGTALVDPSVRSAVTDTVAKDGRATLLKGFPLSYDPKNVSKVVVLMTDGEMVSDKNLRKELRGGASNIFYDPKTNRHSLLLRGKKVVRLKKGNQDDTQPDLWYHIEAGKGPVDYPDTALGDKWRWTNTDNGTGPHNGLNRLDHPDVFDRLHLASVKAMVFEPNKSFFSSDEWTIYGSPDVSYNDNTKAKARLLQLCSLARNQGIAVYTIAMNAPSKDAQTLMSDCASKPGYYFDVKDREIEEAFSVIGRRIAELRLTR</sequence>
<evidence type="ECO:0000259" key="2">
    <source>
        <dbReference type="Pfam" id="PF13400"/>
    </source>
</evidence>
<dbReference type="EMBL" id="AMGO01000007">
    <property type="protein sequence ID" value="EKE45419.1"/>
    <property type="molecule type" value="Genomic_DNA"/>
</dbReference>
<dbReference type="InterPro" id="IPR028087">
    <property type="entry name" value="Tad_N"/>
</dbReference>
<proteinExistence type="predicted"/>
<dbReference type="eggNOG" id="COG4655">
    <property type="taxonomic scope" value="Bacteria"/>
</dbReference>
<keyword evidence="1" id="KW-0812">Transmembrane</keyword>
<feature type="domain" description="Putative Flp pilus-assembly TadG-like N-terminal" evidence="2">
    <location>
        <begin position="21"/>
        <end position="67"/>
    </location>
</feature>
<accession>K2HRN9</accession>
<keyword evidence="1" id="KW-0472">Membrane</keyword>
<name>K2HRN9_9RHOB</name>
<feature type="transmembrane region" description="Helical" evidence="1">
    <location>
        <begin position="23"/>
        <end position="45"/>
    </location>
</feature>
<dbReference type="STRING" id="1231392.OCGS_0509"/>
<comment type="caution">
    <text evidence="3">The sequence shown here is derived from an EMBL/GenBank/DDBJ whole genome shotgun (WGS) entry which is preliminary data.</text>
</comment>
<keyword evidence="4" id="KW-1185">Reference proteome</keyword>
<protein>
    <recommendedName>
        <fullName evidence="2">Putative Flp pilus-assembly TadG-like N-terminal domain-containing protein</fullName>
    </recommendedName>
</protein>
<dbReference type="RefSeq" id="WP_007425662.1">
    <property type="nucleotide sequence ID" value="NZ_AMGO01000007.1"/>
</dbReference>
<dbReference type="SUPFAM" id="SSF53300">
    <property type="entry name" value="vWA-like"/>
    <property type="match status" value="1"/>
</dbReference>
<keyword evidence="1" id="KW-1133">Transmembrane helix</keyword>
<evidence type="ECO:0000313" key="3">
    <source>
        <dbReference type="EMBL" id="EKE45419.1"/>
    </source>
</evidence>
<evidence type="ECO:0000313" key="4">
    <source>
        <dbReference type="Proteomes" id="UP000006765"/>
    </source>
</evidence>
<dbReference type="Pfam" id="PF13400">
    <property type="entry name" value="Tad"/>
    <property type="match status" value="1"/>
</dbReference>
<gene>
    <name evidence="3" type="ORF">OCGS_0509</name>
</gene>